<evidence type="ECO:0000256" key="2">
    <source>
        <dbReference type="ARBA" id="ARBA00010446"/>
    </source>
</evidence>
<evidence type="ECO:0000256" key="7">
    <source>
        <dbReference type="SAM" id="MobiDB-lite"/>
    </source>
</evidence>
<keyword evidence="5 6" id="KW-1015">Disulfide bond</keyword>
<protein>
    <recommendedName>
        <fullName evidence="6">Hydrophobin</fullName>
    </recommendedName>
</protein>
<evidence type="ECO:0000313" key="8">
    <source>
        <dbReference type="EMBL" id="KZT52595.1"/>
    </source>
</evidence>
<dbReference type="Pfam" id="PF01185">
    <property type="entry name" value="Hydrophobin"/>
    <property type="match status" value="1"/>
</dbReference>
<accession>A0A165DDU6</accession>
<gene>
    <name evidence="8" type="ORF">CALCODRAFT_502085</name>
</gene>
<dbReference type="CDD" id="cd23507">
    <property type="entry name" value="hydrophobin_I"/>
    <property type="match status" value="1"/>
</dbReference>
<proteinExistence type="inferred from homology"/>
<comment type="similarity">
    <text evidence="2 6">Belongs to the fungal hydrophobin family.</text>
</comment>
<dbReference type="AlphaFoldDB" id="A0A165DDU6"/>
<dbReference type="EMBL" id="KV424061">
    <property type="protein sequence ID" value="KZT52595.1"/>
    <property type="molecule type" value="Genomic_DNA"/>
</dbReference>
<evidence type="ECO:0000256" key="3">
    <source>
        <dbReference type="ARBA" id="ARBA00022512"/>
    </source>
</evidence>
<evidence type="ECO:0000313" key="9">
    <source>
        <dbReference type="Proteomes" id="UP000076842"/>
    </source>
</evidence>
<name>A0A165DDU6_9BASI</name>
<evidence type="ECO:0000256" key="1">
    <source>
        <dbReference type="ARBA" id="ARBA00004191"/>
    </source>
</evidence>
<feature type="compositionally biased region" description="Basic and acidic residues" evidence="7">
    <location>
        <begin position="1"/>
        <end position="10"/>
    </location>
</feature>
<dbReference type="OrthoDB" id="4225815at2759"/>
<keyword evidence="4 6" id="KW-0964">Secreted</keyword>
<evidence type="ECO:0000256" key="4">
    <source>
        <dbReference type="ARBA" id="ARBA00022525"/>
    </source>
</evidence>
<keyword evidence="6" id="KW-0732">Signal</keyword>
<dbReference type="InParanoid" id="A0A165DDU6"/>
<comment type="subcellular location">
    <subcellularLocation>
        <location evidence="1 6">Secreted</location>
        <location evidence="1 6">Cell wall</location>
    </subcellularLocation>
</comment>
<evidence type="ECO:0000256" key="5">
    <source>
        <dbReference type="ARBA" id="ARBA00023157"/>
    </source>
</evidence>
<dbReference type="SMART" id="SM00075">
    <property type="entry name" value="HYDRO"/>
    <property type="match status" value="1"/>
</dbReference>
<keyword evidence="9" id="KW-1185">Reference proteome</keyword>
<reference evidence="8 9" key="1">
    <citation type="journal article" date="2016" name="Mol. Biol. Evol.">
        <title>Comparative Genomics of Early-Diverging Mushroom-Forming Fungi Provides Insights into the Origins of Lignocellulose Decay Capabilities.</title>
        <authorList>
            <person name="Nagy L.G."/>
            <person name="Riley R."/>
            <person name="Tritt A."/>
            <person name="Adam C."/>
            <person name="Daum C."/>
            <person name="Floudas D."/>
            <person name="Sun H."/>
            <person name="Yadav J.S."/>
            <person name="Pangilinan J."/>
            <person name="Larsson K.H."/>
            <person name="Matsuura K."/>
            <person name="Barry K."/>
            <person name="Labutti K."/>
            <person name="Kuo R."/>
            <person name="Ohm R.A."/>
            <person name="Bhattacharya S.S."/>
            <person name="Shirouzu T."/>
            <person name="Yoshinaga Y."/>
            <person name="Martin F.M."/>
            <person name="Grigoriev I.V."/>
            <person name="Hibbett D.S."/>
        </authorList>
    </citation>
    <scope>NUCLEOTIDE SEQUENCE [LARGE SCALE GENOMIC DNA]</scope>
    <source>
        <strain evidence="8 9">HHB12733</strain>
    </source>
</reference>
<keyword evidence="3 6" id="KW-0134">Cell wall</keyword>
<sequence>MRHDIADHVKPNALTSRQDETKGDCNVSGQYCCDSLLSHQSASASALTGMLSAPLSLLGDQSTYMGLGCSPIAPLLQAGGQCSTNQVCCKGSQTFNNGLLNVGCSSVAA</sequence>
<evidence type="ECO:0000256" key="6">
    <source>
        <dbReference type="RuleBase" id="RU365009"/>
    </source>
</evidence>
<organism evidence="8 9">
    <name type="scientific">Calocera cornea HHB12733</name>
    <dbReference type="NCBI Taxonomy" id="1353952"/>
    <lineage>
        <taxon>Eukaryota</taxon>
        <taxon>Fungi</taxon>
        <taxon>Dikarya</taxon>
        <taxon>Basidiomycota</taxon>
        <taxon>Agaricomycotina</taxon>
        <taxon>Dacrymycetes</taxon>
        <taxon>Dacrymycetales</taxon>
        <taxon>Dacrymycetaceae</taxon>
        <taxon>Calocera</taxon>
    </lineage>
</organism>
<dbReference type="InterPro" id="IPR001338">
    <property type="entry name" value="Class_I_Hydrophobin"/>
</dbReference>
<feature type="region of interest" description="Disordered" evidence="7">
    <location>
        <begin position="1"/>
        <end position="22"/>
    </location>
</feature>
<dbReference type="GO" id="GO:0005199">
    <property type="term" value="F:structural constituent of cell wall"/>
    <property type="evidence" value="ECO:0007669"/>
    <property type="project" value="InterPro"/>
</dbReference>
<dbReference type="GO" id="GO:0009277">
    <property type="term" value="C:fungal-type cell wall"/>
    <property type="evidence" value="ECO:0007669"/>
    <property type="project" value="InterPro"/>
</dbReference>
<dbReference type="Proteomes" id="UP000076842">
    <property type="component" value="Unassembled WGS sequence"/>
</dbReference>